<name>A0A068SCS3_9FUNG</name>
<dbReference type="STRING" id="1263082.A0A068SCS3"/>
<dbReference type="PANTHER" id="PTHR48051:SF1">
    <property type="entry name" value="RAS SUPPRESSOR PROTEIN 1"/>
    <property type="match status" value="1"/>
</dbReference>
<evidence type="ECO:0000256" key="1">
    <source>
        <dbReference type="ARBA" id="ARBA00022614"/>
    </source>
</evidence>
<dbReference type="PANTHER" id="PTHR48051">
    <property type="match status" value="1"/>
</dbReference>
<protein>
    <recommendedName>
        <fullName evidence="3">Disease resistance R13L4/SHOC-2-like LRR domain-containing protein</fullName>
    </recommendedName>
</protein>
<dbReference type="InterPro" id="IPR001611">
    <property type="entry name" value="Leu-rich_rpt"/>
</dbReference>
<dbReference type="SMART" id="SM00369">
    <property type="entry name" value="LRR_TYP"/>
    <property type="match status" value="4"/>
</dbReference>
<dbReference type="Proteomes" id="UP000027586">
    <property type="component" value="Unassembled WGS sequence"/>
</dbReference>
<dbReference type="EMBL" id="CBTN010000064">
    <property type="protein sequence ID" value="CDH59011.1"/>
    <property type="molecule type" value="Genomic_DNA"/>
</dbReference>
<gene>
    <name evidence="4" type="ORF">LCOR_09851.1</name>
</gene>
<dbReference type="OrthoDB" id="660555at2759"/>
<reference evidence="4" key="1">
    <citation type="submission" date="2013-08" db="EMBL/GenBank/DDBJ databases">
        <title>Gene expansion shapes genome architecture in the human pathogen Lichtheimia corymbifera: an evolutionary genomics analysis in the ancient terrestrial Mucorales (Mucoromycotina).</title>
        <authorList>
            <person name="Schwartze V.U."/>
            <person name="Winter S."/>
            <person name="Shelest E."/>
            <person name="Marcet-Houben M."/>
            <person name="Horn F."/>
            <person name="Wehner S."/>
            <person name="Hoffmann K."/>
            <person name="Riege K."/>
            <person name="Sammeth M."/>
            <person name="Nowrousian M."/>
            <person name="Valiante V."/>
            <person name="Linde J."/>
            <person name="Jacobsen I.D."/>
            <person name="Marz M."/>
            <person name="Brakhage A.A."/>
            <person name="Gabaldon T."/>
            <person name="Bocker S."/>
            <person name="Voigt K."/>
        </authorList>
    </citation>
    <scope>NUCLEOTIDE SEQUENCE [LARGE SCALE GENOMIC DNA]</scope>
    <source>
        <strain evidence="4">FSU 9682</strain>
    </source>
</reference>
<dbReference type="InterPro" id="IPR003591">
    <property type="entry name" value="Leu-rich_rpt_typical-subtyp"/>
</dbReference>
<evidence type="ECO:0000313" key="5">
    <source>
        <dbReference type="Proteomes" id="UP000027586"/>
    </source>
</evidence>
<keyword evidence="2" id="KW-0677">Repeat</keyword>
<keyword evidence="5" id="KW-1185">Reference proteome</keyword>
<keyword evidence="1" id="KW-0433">Leucine-rich repeat</keyword>
<feature type="domain" description="Disease resistance R13L4/SHOC-2-like LRR" evidence="3">
    <location>
        <begin position="94"/>
        <end position="166"/>
    </location>
</feature>
<dbReference type="InterPro" id="IPR055414">
    <property type="entry name" value="LRR_R13L4/SHOC2-like"/>
</dbReference>
<sequence>MSNDNQQVEIKSRSRLQQLQLTSDPIDYLFSPTTLARDLSYVDKTYYNESRHTSQPLEYHDQATTQKNTPLTTIRMCKMILFHRTFHFISSVSHLELRNAGLHSLPTEITTLIRLSFLDLSHNRLSTLPSSIQQLKRLRHLNLAHNRLHYIPDMIGKLRRLVHLDVSHNGLREVPLAISELVHLKWFDVSRSRIDAIPAELLRLSKMTLKAEGCPRLQRRASRFEHPLLHDAPSLVEICARHLVKQNDYATQPIAVQQALPMRVTSYLSQQKPCSFCGQPYFGPPVVRYRITLHNDGHYIPIKYQMCVAHWSDDTDRILAFFSQASSLLHADHI</sequence>
<evidence type="ECO:0000313" key="4">
    <source>
        <dbReference type="EMBL" id="CDH59011.1"/>
    </source>
</evidence>
<dbReference type="PROSITE" id="PS51450">
    <property type="entry name" value="LRR"/>
    <property type="match status" value="2"/>
</dbReference>
<evidence type="ECO:0000256" key="2">
    <source>
        <dbReference type="ARBA" id="ARBA00022737"/>
    </source>
</evidence>
<evidence type="ECO:0000259" key="3">
    <source>
        <dbReference type="Pfam" id="PF23598"/>
    </source>
</evidence>
<dbReference type="Gene3D" id="3.80.10.10">
    <property type="entry name" value="Ribonuclease Inhibitor"/>
    <property type="match status" value="1"/>
</dbReference>
<comment type="caution">
    <text evidence="4">The sequence shown here is derived from an EMBL/GenBank/DDBJ whole genome shotgun (WGS) entry which is preliminary data.</text>
</comment>
<dbReference type="InterPro" id="IPR050216">
    <property type="entry name" value="LRR_domain-containing"/>
</dbReference>
<dbReference type="AlphaFoldDB" id="A0A068SCS3"/>
<dbReference type="SUPFAM" id="SSF52058">
    <property type="entry name" value="L domain-like"/>
    <property type="match status" value="1"/>
</dbReference>
<proteinExistence type="predicted"/>
<dbReference type="VEuPathDB" id="FungiDB:LCOR_09851.1"/>
<dbReference type="GO" id="GO:0005737">
    <property type="term" value="C:cytoplasm"/>
    <property type="evidence" value="ECO:0007669"/>
    <property type="project" value="TreeGrafter"/>
</dbReference>
<dbReference type="InterPro" id="IPR032675">
    <property type="entry name" value="LRR_dom_sf"/>
</dbReference>
<organism evidence="4 5">
    <name type="scientific">Lichtheimia corymbifera JMRC:FSU:9682</name>
    <dbReference type="NCBI Taxonomy" id="1263082"/>
    <lineage>
        <taxon>Eukaryota</taxon>
        <taxon>Fungi</taxon>
        <taxon>Fungi incertae sedis</taxon>
        <taxon>Mucoromycota</taxon>
        <taxon>Mucoromycotina</taxon>
        <taxon>Mucoromycetes</taxon>
        <taxon>Mucorales</taxon>
        <taxon>Lichtheimiaceae</taxon>
        <taxon>Lichtheimia</taxon>
    </lineage>
</organism>
<dbReference type="Pfam" id="PF23598">
    <property type="entry name" value="LRR_14"/>
    <property type="match status" value="1"/>
</dbReference>
<accession>A0A068SCS3</accession>
<dbReference type="PRINTS" id="PR00019">
    <property type="entry name" value="LEURICHRPT"/>
</dbReference>